<organism evidence="2 3">
    <name type="scientific">Lucilia cuprina</name>
    <name type="common">Green bottle fly</name>
    <name type="synonym">Australian sheep blowfly</name>
    <dbReference type="NCBI Taxonomy" id="7375"/>
    <lineage>
        <taxon>Eukaryota</taxon>
        <taxon>Metazoa</taxon>
        <taxon>Ecdysozoa</taxon>
        <taxon>Arthropoda</taxon>
        <taxon>Hexapoda</taxon>
        <taxon>Insecta</taxon>
        <taxon>Pterygota</taxon>
        <taxon>Neoptera</taxon>
        <taxon>Endopterygota</taxon>
        <taxon>Diptera</taxon>
        <taxon>Brachycera</taxon>
        <taxon>Muscomorpha</taxon>
        <taxon>Oestroidea</taxon>
        <taxon>Calliphoridae</taxon>
        <taxon>Luciliinae</taxon>
        <taxon>Lucilia</taxon>
    </lineage>
</organism>
<feature type="signal peptide" evidence="1">
    <location>
        <begin position="1"/>
        <end position="18"/>
    </location>
</feature>
<protein>
    <submittedName>
        <fullName evidence="2">Uncharacterized protein</fullName>
    </submittedName>
</protein>
<dbReference type="GO" id="GO:0005549">
    <property type="term" value="F:odorant binding"/>
    <property type="evidence" value="ECO:0007669"/>
    <property type="project" value="InterPro"/>
</dbReference>
<evidence type="ECO:0000313" key="2">
    <source>
        <dbReference type="EMBL" id="KNC30711.1"/>
    </source>
</evidence>
<dbReference type="AlphaFoldDB" id="A0A0L0CEN3"/>
<evidence type="ECO:0000313" key="3">
    <source>
        <dbReference type="Proteomes" id="UP000037069"/>
    </source>
</evidence>
<dbReference type="Proteomes" id="UP000037069">
    <property type="component" value="Unassembled WGS sequence"/>
</dbReference>
<proteinExistence type="predicted"/>
<dbReference type="SUPFAM" id="SSF47565">
    <property type="entry name" value="Insect pheromone/odorant-binding proteins"/>
    <property type="match status" value="1"/>
</dbReference>
<accession>A0A0L0CEN3</accession>
<keyword evidence="3" id="KW-1185">Reference proteome</keyword>
<dbReference type="EMBL" id="JRES01000501">
    <property type="protein sequence ID" value="KNC30711.1"/>
    <property type="molecule type" value="Genomic_DNA"/>
</dbReference>
<sequence>MYKIIFLILCWAALTTFAEKPSWFPDNDIELMKKCENETLSGPGCLRLKFHAYYLCCAKVLNIYNEDTGLNVERLTYSLFESTDCGKPLVQYCFDQHKEIISKGEMISETLKCILEKKNEGEVNC</sequence>
<dbReference type="InterPro" id="IPR036728">
    <property type="entry name" value="PBP_GOBP_sf"/>
</dbReference>
<dbReference type="OrthoDB" id="7954178at2759"/>
<name>A0A0L0CEN3_LUCCU</name>
<comment type="caution">
    <text evidence="2">The sequence shown here is derived from an EMBL/GenBank/DDBJ whole genome shotgun (WGS) entry which is preliminary data.</text>
</comment>
<keyword evidence="1" id="KW-0732">Signal</keyword>
<evidence type="ECO:0000256" key="1">
    <source>
        <dbReference type="SAM" id="SignalP"/>
    </source>
</evidence>
<feature type="chain" id="PRO_5005536195" evidence="1">
    <location>
        <begin position="19"/>
        <end position="125"/>
    </location>
</feature>
<reference evidence="2 3" key="1">
    <citation type="journal article" date="2015" name="Nat. Commun.">
        <title>Lucilia cuprina genome unlocks parasitic fly biology to underpin future interventions.</title>
        <authorList>
            <person name="Anstead C.A."/>
            <person name="Korhonen P.K."/>
            <person name="Young N.D."/>
            <person name="Hall R.S."/>
            <person name="Jex A.R."/>
            <person name="Murali S.C."/>
            <person name="Hughes D.S."/>
            <person name="Lee S.F."/>
            <person name="Perry T."/>
            <person name="Stroehlein A.J."/>
            <person name="Ansell B.R."/>
            <person name="Breugelmans B."/>
            <person name="Hofmann A."/>
            <person name="Qu J."/>
            <person name="Dugan S."/>
            <person name="Lee S.L."/>
            <person name="Chao H."/>
            <person name="Dinh H."/>
            <person name="Han Y."/>
            <person name="Doddapaneni H.V."/>
            <person name="Worley K.C."/>
            <person name="Muzny D.M."/>
            <person name="Ioannidis P."/>
            <person name="Waterhouse R.M."/>
            <person name="Zdobnov E.M."/>
            <person name="James P.J."/>
            <person name="Bagnall N.H."/>
            <person name="Kotze A.C."/>
            <person name="Gibbs R.A."/>
            <person name="Richards S."/>
            <person name="Batterham P."/>
            <person name="Gasser R.B."/>
        </authorList>
    </citation>
    <scope>NUCLEOTIDE SEQUENCE [LARGE SCALE GENOMIC DNA]</scope>
    <source>
        <strain evidence="2 3">LS</strain>
        <tissue evidence="2">Full body</tissue>
    </source>
</reference>
<gene>
    <name evidence="2" type="ORF">FF38_11676</name>
</gene>